<dbReference type="InterPro" id="IPR043128">
    <property type="entry name" value="Rev_trsase/Diguanyl_cyclase"/>
</dbReference>
<organism evidence="5 6">
    <name type="scientific">Desulfurobacterium atlanticum</name>
    <dbReference type="NCBI Taxonomy" id="240169"/>
    <lineage>
        <taxon>Bacteria</taxon>
        <taxon>Pseudomonadati</taxon>
        <taxon>Aquificota</taxon>
        <taxon>Aquificia</taxon>
        <taxon>Desulfurobacteriales</taxon>
        <taxon>Desulfurobacteriaceae</taxon>
        <taxon>Desulfurobacterium</taxon>
    </lineage>
</organism>
<dbReference type="GO" id="GO:0005886">
    <property type="term" value="C:plasma membrane"/>
    <property type="evidence" value="ECO:0007669"/>
    <property type="project" value="TreeGrafter"/>
</dbReference>
<feature type="transmembrane region" description="Helical" evidence="3">
    <location>
        <begin position="52"/>
        <end position="71"/>
    </location>
</feature>
<sequence length="343" mass="39919">MCHNLAKKIDKKDSYYLLIPYRICFLRNIEIVTLFCFIFVGFIPAHYFEKQIIEQGIAAAIFLTIFSIFLYRLEKYYFSAIVFISSIVMVCFSILLQREHSLYMWFITVPMLSILLLPFKDAVMFITLFIFGFLYTGIYIHNHDIRAFAYYFINLTAFIVVSSVGAFVLKRIVEENFIQLIELSIKDPLTGAYNRYAFLDFINEEMERAKRYGFSISIIMFDIDDFKKINDTHGHLKGDEVLKEIARLVRENIRKCDKLVRWGGEEFIILCPHIGVEEAEKLAEKLRRLIENNDFGIKVTVSFGVAEVDFEKGIDDAINKADEALYHSKRSGKNKVSVFSLSC</sequence>
<gene>
    <name evidence="5" type="ORF">SAMN06265340_10278</name>
</gene>
<evidence type="ECO:0000256" key="3">
    <source>
        <dbReference type="SAM" id="Phobius"/>
    </source>
</evidence>
<keyword evidence="3" id="KW-0472">Membrane</keyword>
<evidence type="ECO:0000313" key="6">
    <source>
        <dbReference type="Proteomes" id="UP000198405"/>
    </source>
</evidence>
<dbReference type="CDD" id="cd01949">
    <property type="entry name" value="GGDEF"/>
    <property type="match status" value="1"/>
</dbReference>
<dbReference type="FunFam" id="3.30.70.270:FF:000001">
    <property type="entry name" value="Diguanylate cyclase domain protein"/>
    <property type="match status" value="1"/>
</dbReference>
<dbReference type="Gene3D" id="3.30.70.270">
    <property type="match status" value="1"/>
</dbReference>
<dbReference type="PANTHER" id="PTHR45138">
    <property type="entry name" value="REGULATORY COMPONENTS OF SENSORY TRANSDUCTION SYSTEM"/>
    <property type="match status" value="1"/>
</dbReference>
<keyword evidence="3" id="KW-1133">Transmembrane helix</keyword>
<dbReference type="InterPro" id="IPR000160">
    <property type="entry name" value="GGDEF_dom"/>
</dbReference>
<evidence type="ECO:0000256" key="1">
    <source>
        <dbReference type="ARBA" id="ARBA00012528"/>
    </source>
</evidence>
<dbReference type="EC" id="2.7.7.65" evidence="1"/>
<feature type="transmembrane region" description="Helical" evidence="3">
    <location>
        <begin position="76"/>
        <end position="96"/>
    </location>
</feature>
<dbReference type="InterPro" id="IPR029787">
    <property type="entry name" value="Nucleotide_cyclase"/>
</dbReference>
<evidence type="ECO:0000313" key="5">
    <source>
        <dbReference type="EMBL" id="SNR65564.1"/>
    </source>
</evidence>
<dbReference type="PROSITE" id="PS50887">
    <property type="entry name" value="GGDEF"/>
    <property type="match status" value="1"/>
</dbReference>
<proteinExistence type="predicted"/>
<dbReference type="NCBIfam" id="TIGR00254">
    <property type="entry name" value="GGDEF"/>
    <property type="match status" value="1"/>
</dbReference>
<dbReference type="PANTHER" id="PTHR45138:SF9">
    <property type="entry name" value="DIGUANYLATE CYCLASE DGCM-RELATED"/>
    <property type="match status" value="1"/>
</dbReference>
<protein>
    <recommendedName>
        <fullName evidence="1">diguanylate cyclase</fullName>
        <ecNumber evidence="1">2.7.7.65</ecNumber>
    </recommendedName>
</protein>
<feature type="transmembrane region" description="Helical" evidence="3">
    <location>
        <begin position="124"/>
        <end position="142"/>
    </location>
</feature>
<dbReference type="Proteomes" id="UP000198405">
    <property type="component" value="Unassembled WGS sequence"/>
</dbReference>
<keyword evidence="6" id="KW-1185">Reference proteome</keyword>
<evidence type="ECO:0000259" key="4">
    <source>
        <dbReference type="PROSITE" id="PS50887"/>
    </source>
</evidence>
<reference evidence="6" key="1">
    <citation type="submission" date="2017-06" db="EMBL/GenBank/DDBJ databases">
        <authorList>
            <person name="Varghese N."/>
            <person name="Submissions S."/>
        </authorList>
    </citation>
    <scope>NUCLEOTIDE SEQUENCE [LARGE SCALE GENOMIC DNA]</scope>
    <source>
        <strain evidence="6">DSM 15668</strain>
    </source>
</reference>
<dbReference type="AlphaFoldDB" id="A0A238Y4R2"/>
<feature type="domain" description="GGDEF" evidence="4">
    <location>
        <begin position="214"/>
        <end position="341"/>
    </location>
</feature>
<dbReference type="SMART" id="SM00267">
    <property type="entry name" value="GGDEF"/>
    <property type="match status" value="1"/>
</dbReference>
<dbReference type="GO" id="GO:0052621">
    <property type="term" value="F:diguanylate cyclase activity"/>
    <property type="evidence" value="ECO:0007669"/>
    <property type="project" value="UniProtKB-EC"/>
</dbReference>
<dbReference type="OrthoDB" id="9783388at2"/>
<dbReference type="InterPro" id="IPR050469">
    <property type="entry name" value="Diguanylate_Cyclase"/>
</dbReference>
<feature type="transmembrane region" description="Helical" evidence="3">
    <location>
        <begin position="148"/>
        <end position="169"/>
    </location>
</feature>
<dbReference type="Pfam" id="PF00990">
    <property type="entry name" value="GGDEF"/>
    <property type="match status" value="1"/>
</dbReference>
<dbReference type="GO" id="GO:0043709">
    <property type="term" value="P:cell adhesion involved in single-species biofilm formation"/>
    <property type="evidence" value="ECO:0007669"/>
    <property type="project" value="TreeGrafter"/>
</dbReference>
<dbReference type="SUPFAM" id="SSF55073">
    <property type="entry name" value="Nucleotide cyclase"/>
    <property type="match status" value="1"/>
</dbReference>
<dbReference type="RefSeq" id="WP_089322431.1">
    <property type="nucleotide sequence ID" value="NZ_FZOB01000002.1"/>
</dbReference>
<name>A0A238Y4R2_9BACT</name>
<dbReference type="GO" id="GO:1902201">
    <property type="term" value="P:negative regulation of bacterial-type flagellum-dependent cell motility"/>
    <property type="evidence" value="ECO:0007669"/>
    <property type="project" value="TreeGrafter"/>
</dbReference>
<accession>A0A238Y4R2</accession>
<comment type="catalytic activity">
    <reaction evidence="2">
        <text>2 GTP = 3',3'-c-di-GMP + 2 diphosphate</text>
        <dbReference type="Rhea" id="RHEA:24898"/>
        <dbReference type="ChEBI" id="CHEBI:33019"/>
        <dbReference type="ChEBI" id="CHEBI:37565"/>
        <dbReference type="ChEBI" id="CHEBI:58805"/>
        <dbReference type="EC" id="2.7.7.65"/>
    </reaction>
</comment>
<evidence type="ECO:0000256" key="2">
    <source>
        <dbReference type="ARBA" id="ARBA00034247"/>
    </source>
</evidence>
<keyword evidence="3" id="KW-0812">Transmembrane</keyword>
<dbReference type="EMBL" id="FZOB01000002">
    <property type="protein sequence ID" value="SNR65564.1"/>
    <property type="molecule type" value="Genomic_DNA"/>
</dbReference>
<feature type="transmembrane region" description="Helical" evidence="3">
    <location>
        <begin position="21"/>
        <end position="46"/>
    </location>
</feature>